<feature type="transmembrane region" description="Helical" evidence="1">
    <location>
        <begin position="82"/>
        <end position="111"/>
    </location>
</feature>
<dbReference type="Proteomes" id="UP000198809">
    <property type="component" value="Unassembled WGS sequence"/>
</dbReference>
<name>A0A1H8MGF0_9BACL</name>
<dbReference type="OrthoDB" id="2608137at2"/>
<dbReference type="Proteomes" id="UP000683429">
    <property type="component" value="Chromosome"/>
</dbReference>
<gene>
    <name evidence="2" type="ORF">KP014_12065</name>
    <name evidence="3" type="ORF">SAMN04487895_105218</name>
</gene>
<keyword evidence="1" id="KW-0472">Membrane</keyword>
<evidence type="ECO:0000256" key="1">
    <source>
        <dbReference type="SAM" id="Phobius"/>
    </source>
</evidence>
<proteinExistence type="predicted"/>
<reference evidence="3 4" key="1">
    <citation type="submission" date="2016-10" db="EMBL/GenBank/DDBJ databases">
        <authorList>
            <person name="de Groot N.N."/>
        </authorList>
    </citation>
    <scope>NUCLEOTIDE SEQUENCE [LARGE SCALE GENOMIC DNA]</scope>
    <source>
        <strain evidence="3 4">CGMCC 1.10238</strain>
    </source>
</reference>
<evidence type="ECO:0000313" key="2">
    <source>
        <dbReference type="EMBL" id="QWU17800.1"/>
    </source>
</evidence>
<dbReference type="AlphaFoldDB" id="A0A1H8MGF0"/>
<keyword evidence="5" id="KW-1185">Reference proteome</keyword>
<keyword evidence="1" id="KW-0812">Transmembrane</keyword>
<sequence length="147" mass="15268">MNEQDFSQNNMPQNAAISGNDTSGFAPYQEEPRVLKHSGPGIASFVISIVTLAGYIVSFIVAGTLIAPVLNETDVLKGESGGAFLFLGLAILALAALNVIGVVVGIIGLALRGRRKVFGIIGTIINGLILLLFLLLFAVVLMSAGSL</sequence>
<evidence type="ECO:0000313" key="3">
    <source>
        <dbReference type="EMBL" id="SEO16298.1"/>
    </source>
</evidence>
<evidence type="ECO:0000313" key="4">
    <source>
        <dbReference type="Proteomes" id="UP000198809"/>
    </source>
</evidence>
<feature type="transmembrane region" description="Helical" evidence="1">
    <location>
        <begin position="118"/>
        <end position="144"/>
    </location>
</feature>
<evidence type="ECO:0000313" key="5">
    <source>
        <dbReference type="Proteomes" id="UP000683429"/>
    </source>
</evidence>
<feature type="transmembrane region" description="Helical" evidence="1">
    <location>
        <begin position="42"/>
        <end position="70"/>
    </location>
</feature>
<dbReference type="EMBL" id="FODH01000005">
    <property type="protein sequence ID" value="SEO16298.1"/>
    <property type="molecule type" value="Genomic_DNA"/>
</dbReference>
<organism evidence="3 4">
    <name type="scientific">Paenibacillus sophorae</name>
    <dbReference type="NCBI Taxonomy" id="1333845"/>
    <lineage>
        <taxon>Bacteria</taxon>
        <taxon>Bacillati</taxon>
        <taxon>Bacillota</taxon>
        <taxon>Bacilli</taxon>
        <taxon>Bacillales</taxon>
        <taxon>Paenibacillaceae</taxon>
        <taxon>Paenibacillus</taxon>
    </lineage>
</organism>
<dbReference type="RefSeq" id="WP_036590115.1">
    <property type="nucleotide sequence ID" value="NZ_CP076607.1"/>
</dbReference>
<dbReference type="EMBL" id="CP076607">
    <property type="protein sequence ID" value="QWU17800.1"/>
    <property type="molecule type" value="Genomic_DNA"/>
</dbReference>
<reference evidence="2 5" key="2">
    <citation type="submission" date="2021-06" db="EMBL/GenBank/DDBJ databases">
        <title>Whole genome sequence of Paenibacillus sophorae DSM23020 for comparative genomics.</title>
        <authorList>
            <person name="Kim M.-J."/>
            <person name="Lee G."/>
            <person name="Shin J.-H."/>
        </authorList>
    </citation>
    <scope>NUCLEOTIDE SEQUENCE [LARGE SCALE GENOMIC DNA]</scope>
    <source>
        <strain evidence="2 5">DSM 23020</strain>
    </source>
</reference>
<accession>A0A1H8MGF0</accession>
<keyword evidence="1" id="KW-1133">Transmembrane helix</keyword>
<protein>
    <submittedName>
        <fullName evidence="3">Uncharacterized protein</fullName>
    </submittedName>
</protein>